<evidence type="ECO:0000256" key="1">
    <source>
        <dbReference type="SAM" id="Phobius"/>
    </source>
</evidence>
<dbReference type="KEGG" id="hyj:FHG12_01360"/>
<organism evidence="2 3">
    <name type="scientific">Hymenobacter jejuensis</name>
    <dbReference type="NCBI Taxonomy" id="2502781"/>
    <lineage>
        <taxon>Bacteria</taxon>
        <taxon>Pseudomonadati</taxon>
        <taxon>Bacteroidota</taxon>
        <taxon>Cytophagia</taxon>
        <taxon>Cytophagales</taxon>
        <taxon>Hymenobacteraceae</taxon>
        <taxon>Hymenobacter</taxon>
    </lineage>
</organism>
<name>A0A5B7ZVF7_9BACT</name>
<keyword evidence="1" id="KW-0472">Membrane</keyword>
<proteinExistence type="predicted"/>
<keyword evidence="1" id="KW-1133">Transmembrane helix</keyword>
<accession>A0A5B7ZVF7</accession>
<dbReference type="InterPro" id="IPR009282">
    <property type="entry name" value="DUF937"/>
</dbReference>
<feature type="transmembrane region" description="Helical" evidence="1">
    <location>
        <begin position="209"/>
        <end position="227"/>
    </location>
</feature>
<reference evidence="2 3" key="1">
    <citation type="submission" date="2019-06" db="EMBL/GenBank/DDBJ databases">
        <authorList>
            <person name="Srinivasan S."/>
        </authorList>
    </citation>
    <scope>NUCLEOTIDE SEQUENCE [LARGE SCALE GENOMIC DNA]</scope>
    <source>
        <strain evidence="2 3">17J68-5</strain>
    </source>
</reference>
<gene>
    <name evidence="2" type="ORF">FHG12_01360</name>
</gene>
<protein>
    <submittedName>
        <fullName evidence="2">DUF937 domain-containing protein</fullName>
    </submittedName>
</protein>
<dbReference type="Proteomes" id="UP000305398">
    <property type="component" value="Chromosome"/>
</dbReference>
<sequence>MSLNLLDKVTSSFKGEPVRLAIATVGGSEAGVENALGRAIPLVLDSFIDLAQQPGGTEVLWSMTREAKDAGILPNLGKLISTNSARLRRGTELMQSLLDDRYASTVEAIARAAGLTSAGVSKLLGITVPVTLGVLGSYIAEQNLSAAGLGRWLQSQKNNVVNGLAPEIGASPPWATNAAANFKPVVRDFGDQPDYPIGKSKSSFRAMRWPALVAVIIAIVGVAYALGRRDSQVVEKEPIIVYETAPTSPTVQPVNRITAAAPAPKPAPVSASSKKKLAAVRWSKPQAIRGSFRVLPARAYFYDEPKTMPSNGRYLAKGDVIVAEQESNGFLKTRYLNANKEPVAAWLKIEDLEKVAPYKAKALPAKPKPSFAQAAPVVSAKNPVATASKNAFDSAGVTGTSAVTHAPKTAVIQTDTAYFFTGADLMHQRKAFCIKGDRITLGEVTDDAIFATFVNWKKQKTSGWMSKDALGY</sequence>
<evidence type="ECO:0000313" key="2">
    <source>
        <dbReference type="EMBL" id="QDA58827.1"/>
    </source>
</evidence>
<keyword evidence="3" id="KW-1185">Reference proteome</keyword>
<dbReference type="OrthoDB" id="9813021at2"/>
<dbReference type="Pfam" id="PF06078">
    <property type="entry name" value="DUF937"/>
    <property type="match status" value="1"/>
</dbReference>
<dbReference type="AlphaFoldDB" id="A0A5B7ZVF7"/>
<keyword evidence="1" id="KW-0812">Transmembrane</keyword>
<evidence type="ECO:0000313" key="3">
    <source>
        <dbReference type="Proteomes" id="UP000305398"/>
    </source>
</evidence>
<dbReference type="RefSeq" id="WP_139513836.1">
    <property type="nucleotide sequence ID" value="NZ_CP040896.1"/>
</dbReference>
<dbReference type="EMBL" id="CP040896">
    <property type="protein sequence ID" value="QDA58827.1"/>
    <property type="molecule type" value="Genomic_DNA"/>
</dbReference>